<proteinExistence type="inferred from homology"/>
<evidence type="ECO:0000256" key="3">
    <source>
        <dbReference type="ARBA" id="ARBA00022475"/>
    </source>
</evidence>
<dbReference type="GO" id="GO:0015031">
    <property type="term" value="P:protein transport"/>
    <property type="evidence" value="ECO:0007669"/>
    <property type="project" value="UniProtKB-KW"/>
</dbReference>
<dbReference type="Gene3D" id="3.30.420.270">
    <property type="match status" value="1"/>
</dbReference>
<name>A0A0P1G1S3_9RHOB</name>
<reference evidence="13 14" key="1">
    <citation type="submission" date="2015-09" db="EMBL/GenBank/DDBJ databases">
        <authorList>
            <consortium name="Swine Surveillance"/>
        </authorList>
    </citation>
    <scope>NUCLEOTIDE SEQUENCE [LARGE SCALE GENOMIC DNA]</scope>
    <source>
        <strain evidence="13 14">CECT 7557</strain>
    </source>
</reference>
<dbReference type="Pfam" id="PF02472">
    <property type="entry name" value="ExbD"/>
    <property type="match status" value="1"/>
</dbReference>
<evidence type="ECO:0000256" key="10">
    <source>
        <dbReference type="RuleBase" id="RU003879"/>
    </source>
</evidence>
<dbReference type="PANTHER" id="PTHR30558">
    <property type="entry name" value="EXBD MEMBRANE COMPONENT OF PMF-DRIVEN MACROMOLECULE IMPORT SYSTEM"/>
    <property type="match status" value="1"/>
</dbReference>
<dbReference type="NCBIfam" id="TIGR02801">
    <property type="entry name" value="tolR"/>
    <property type="match status" value="1"/>
</dbReference>
<keyword evidence="9" id="KW-0131">Cell cycle</keyword>
<keyword evidence="14" id="KW-1185">Reference proteome</keyword>
<evidence type="ECO:0000256" key="9">
    <source>
        <dbReference type="ARBA" id="ARBA00023306"/>
    </source>
</evidence>
<dbReference type="OrthoDB" id="9798629at2"/>
<comment type="similarity">
    <text evidence="2 10">Belongs to the ExbD/TolR family.</text>
</comment>
<keyword evidence="3" id="KW-1003">Cell membrane</keyword>
<accession>A0A0P1G1S3</accession>
<evidence type="ECO:0000313" key="14">
    <source>
        <dbReference type="Proteomes" id="UP000052022"/>
    </source>
</evidence>
<dbReference type="GO" id="GO:0022857">
    <property type="term" value="F:transmembrane transporter activity"/>
    <property type="evidence" value="ECO:0007669"/>
    <property type="project" value="InterPro"/>
</dbReference>
<keyword evidence="7 12" id="KW-1133">Transmembrane helix</keyword>
<dbReference type="Proteomes" id="UP000052022">
    <property type="component" value="Unassembled WGS sequence"/>
</dbReference>
<dbReference type="STRING" id="928856.SAMN04488049_103327"/>
<dbReference type="RefSeq" id="WP_058288591.1">
    <property type="nucleotide sequence ID" value="NZ_CYSD01000012.1"/>
</dbReference>
<dbReference type="InterPro" id="IPR014168">
    <property type="entry name" value="Tol-Pal_TolR"/>
</dbReference>
<protein>
    <submittedName>
        <fullName evidence="13">Biopolymer transport protein ExbD</fullName>
    </submittedName>
</protein>
<sequence>MGAGVQVKDTGGGRRRGRRRSRARPMAEINVTPFVDVMLVLLIIFMVAAPLMTVGVPVELPKTAAGALPGEDEEPLSVTLTAEGDIQIMTTSVPREELISRLQAIASERASDRVFLRADGSIPYAQVMEVMGALNAGGFANVGLVTDTGGPALDGGDQPASDG</sequence>
<keyword evidence="10" id="KW-0813">Transport</keyword>
<evidence type="ECO:0000256" key="7">
    <source>
        <dbReference type="ARBA" id="ARBA00022989"/>
    </source>
</evidence>
<comment type="subcellular location">
    <subcellularLocation>
        <location evidence="1">Cell membrane</location>
        <topology evidence="1">Single-pass membrane protein</topology>
    </subcellularLocation>
    <subcellularLocation>
        <location evidence="10">Cell membrane</location>
        <topology evidence="10">Single-pass type II membrane protein</topology>
    </subcellularLocation>
</comment>
<dbReference type="GO" id="GO:0051301">
    <property type="term" value="P:cell division"/>
    <property type="evidence" value="ECO:0007669"/>
    <property type="project" value="UniProtKB-KW"/>
</dbReference>
<evidence type="ECO:0000256" key="8">
    <source>
        <dbReference type="ARBA" id="ARBA00023136"/>
    </source>
</evidence>
<organism evidence="13 14">
    <name type="scientific">Tritonibacter multivorans</name>
    <dbReference type="NCBI Taxonomy" id="928856"/>
    <lineage>
        <taxon>Bacteria</taxon>
        <taxon>Pseudomonadati</taxon>
        <taxon>Pseudomonadota</taxon>
        <taxon>Alphaproteobacteria</taxon>
        <taxon>Rhodobacterales</taxon>
        <taxon>Paracoccaceae</taxon>
        <taxon>Tritonibacter</taxon>
    </lineage>
</organism>
<evidence type="ECO:0000256" key="12">
    <source>
        <dbReference type="SAM" id="Phobius"/>
    </source>
</evidence>
<dbReference type="PANTHER" id="PTHR30558:SF7">
    <property type="entry name" value="TOL-PAL SYSTEM PROTEIN TOLR"/>
    <property type="match status" value="1"/>
</dbReference>
<evidence type="ECO:0000313" key="13">
    <source>
        <dbReference type="EMBL" id="CUH75580.1"/>
    </source>
</evidence>
<evidence type="ECO:0000256" key="2">
    <source>
        <dbReference type="ARBA" id="ARBA00005811"/>
    </source>
</evidence>
<keyword evidence="8 12" id="KW-0472">Membrane</keyword>
<dbReference type="AlphaFoldDB" id="A0A0P1G1S3"/>
<dbReference type="GO" id="GO:0005886">
    <property type="term" value="C:plasma membrane"/>
    <property type="evidence" value="ECO:0007669"/>
    <property type="project" value="UniProtKB-SubCell"/>
</dbReference>
<feature type="compositionally biased region" description="Basic residues" evidence="11">
    <location>
        <begin position="13"/>
        <end position="23"/>
    </location>
</feature>
<keyword evidence="6 10" id="KW-0812">Transmembrane</keyword>
<dbReference type="InterPro" id="IPR003400">
    <property type="entry name" value="ExbD"/>
</dbReference>
<evidence type="ECO:0000256" key="6">
    <source>
        <dbReference type="ARBA" id="ARBA00022692"/>
    </source>
</evidence>
<keyword evidence="4" id="KW-0997">Cell inner membrane</keyword>
<gene>
    <name evidence="13" type="primary">exbD</name>
    <name evidence="13" type="ORF">TRM7557_00458</name>
</gene>
<keyword evidence="10" id="KW-0653">Protein transport</keyword>
<feature type="transmembrane region" description="Helical" evidence="12">
    <location>
        <begin position="29"/>
        <end position="52"/>
    </location>
</feature>
<evidence type="ECO:0000256" key="4">
    <source>
        <dbReference type="ARBA" id="ARBA00022519"/>
    </source>
</evidence>
<dbReference type="EMBL" id="CYSD01000012">
    <property type="protein sequence ID" value="CUH75580.1"/>
    <property type="molecule type" value="Genomic_DNA"/>
</dbReference>
<evidence type="ECO:0000256" key="1">
    <source>
        <dbReference type="ARBA" id="ARBA00004162"/>
    </source>
</evidence>
<feature type="region of interest" description="Disordered" evidence="11">
    <location>
        <begin position="1"/>
        <end position="23"/>
    </location>
</feature>
<evidence type="ECO:0000256" key="5">
    <source>
        <dbReference type="ARBA" id="ARBA00022618"/>
    </source>
</evidence>
<keyword evidence="5" id="KW-0132">Cell division</keyword>
<evidence type="ECO:0000256" key="11">
    <source>
        <dbReference type="SAM" id="MobiDB-lite"/>
    </source>
</evidence>